<dbReference type="AlphaFoldDB" id="A0A9J7L1G1"/>
<feature type="transmembrane region" description="Helical" evidence="2">
    <location>
        <begin position="215"/>
        <end position="242"/>
    </location>
</feature>
<evidence type="ECO:0000313" key="4">
    <source>
        <dbReference type="RefSeq" id="XP_035673469.1"/>
    </source>
</evidence>
<dbReference type="OMA" id="QMIFKEE"/>
<evidence type="ECO:0000256" key="1">
    <source>
        <dbReference type="SAM" id="MobiDB-lite"/>
    </source>
</evidence>
<reference evidence="4" key="2">
    <citation type="submission" date="2025-08" db="UniProtKB">
        <authorList>
            <consortium name="RefSeq"/>
        </authorList>
    </citation>
    <scope>IDENTIFICATION</scope>
    <source>
        <strain evidence="4">S238N-H82</strain>
        <tissue evidence="4">Testes</tissue>
    </source>
</reference>
<feature type="compositionally biased region" description="Polar residues" evidence="1">
    <location>
        <begin position="558"/>
        <end position="569"/>
    </location>
</feature>
<feature type="compositionally biased region" description="Basic and acidic residues" evidence="1">
    <location>
        <begin position="57"/>
        <end position="67"/>
    </location>
</feature>
<dbReference type="GO" id="GO:0070059">
    <property type="term" value="P:intrinsic apoptotic signaling pathway in response to endoplasmic reticulum stress"/>
    <property type="evidence" value="ECO:0000318"/>
    <property type="project" value="GO_Central"/>
</dbReference>
<feature type="transmembrane region" description="Helical" evidence="2">
    <location>
        <begin position="492"/>
        <end position="521"/>
    </location>
</feature>
<dbReference type="GeneID" id="118413921"/>
<feature type="region of interest" description="Disordered" evidence="1">
    <location>
        <begin position="1"/>
        <end position="96"/>
    </location>
</feature>
<name>A0A9J7L1G1_BRAFL</name>
<dbReference type="KEGG" id="bfo:118413921"/>
<feature type="transmembrane region" description="Helical" evidence="2">
    <location>
        <begin position="303"/>
        <end position="324"/>
    </location>
</feature>
<feature type="compositionally biased region" description="Gly residues" evidence="1">
    <location>
        <begin position="29"/>
        <end position="40"/>
    </location>
</feature>
<feature type="transmembrane region" description="Helical" evidence="2">
    <location>
        <begin position="176"/>
        <end position="194"/>
    </location>
</feature>
<dbReference type="PANTHER" id="PTHR31226">
    <property type="entry name" value="TRANSMEMBRANE PROTEIN 117"/>
    <property type="match status" value="1"/>
</dbReference>
<dbReference type="Pfam" id="PF15113">
    <property type="entry name" value="TMEM117"/>
    <property type="match status" value="1"/>
</dbReference>
<feature type="transmembrane region" description="Helical" evidence="2">
    <location>
        <begin position="121"/>
        <end position="139"/>
    </location>
</feature>
<protein>
    <submittedName>
        <fullName evidence="4">Transmembrane protein 117-like</fullName>
    </submittedName>
</protein>
<dbReference type="Proteomes" id="UP000001554">
    <property type="component" value="Chromosome 4"/>
</dbReference>
<dbReference type="PANTHER" id="PTHR31226:SF1">
    <property type="entry name" value="TRANSMEMBRANE PROTEIN 117"/>
    <property type="match status" value="1"/>
</dbReference>
<reference evidence="3" key="1">
    <citation type="journal article" date="2020" name="Nat. Ecol. Evol.">
        <title>Deeply conserved synteny resolves early events in vertebrate evolution.</title>
        <authorList>
            <person name="Simakov O."/>
            <person name="Marletaz F."/>
            <person name="Yue J.X."/>
            <person name="O'Connell B."/>
            <person name="Jenkins J."/>
            <person name="Brandt A."/>
            <person name="Calef R."/>
            <person name="Tung C.H."/>
            <person name="Huang T.K."/>
            <person name="Schmutz J."/>
            <person name="Satoh N."/>
            <person name="Yu J.K."/>
            <person name="Putnam N.H."/>
            <person name="Green R.E."/>
            <person name="Rokhsar D.S."/>
        </authorList>
    </citation>
    <scope>NUCLEOTIDE SEQUENCE [LARGE SCALE GENOMIC DNA]</scope>
    <source>
        <strain evidence="3">S238N-H82</strain>
    </source>
</reference>
<keyword evidence="2" id="KW-1133">Transmembrane helix</keyword>
<accession>A0A9J7L1G1</accession>
<evidence type="ECO:0000256" key="2">
    <source>
        <dbReference type="SAM" id="Phobius"/>
    </source>
</evidence>
<gene>
    <name evidence="4" type="primary">LOC118413921</name>
</gene>
<evidence type="ECO:0000313" key="3">
    <source>
        <dbReference type="Proteomes" id="UP000001554"/>
    </source>
</evidence>
<proteinExistence type="predicted"/>
<dbReference type="InterPro" id="IPR029370">
    <property type="entry name" value="TMEM117"/>
</dbReference>
<organism evidence="3 4">
    <name type="scientific">Branchiostoma floridae</name>
    <name type="common">Florida lancelet</name>
    <name type="synonym">Amphioxus</name>
    <dbReference type="NCBI Taxonomy" id="7739"/>
    <lineage>
        <taxon>Eukaryota</taxon>
        <taxon>Metazoa</taxon>
        <taxon>Chordata</taxon>
        <taxon>Cephalochordata</taxon>
        <taxon>Leptocardii</taxon>
        <taxon>Amphioxiformes</taxon>
        <taxon>Branchiostomatidae</taxon>
        <taxon>Branchiostoma</taxon>
    </lineage>
</organism>
<feature type="region of interest" description="Disordered" evidence="1">
    <location>
        <begin position="558"/>
        <end position="614"/>
    </location>
</feature>
<keyword evidence="2" id="KW-0472">Membrane</keyword>
<dbReference type="RefSeq" id="XP_035673469.1">
    <property type="nucleotide sequence ID" value="XM_035817576.1"/>
</dbReference>
<sequence length="614" mass="69706">MASGPGKTPQDVDMRHYTPPNTPLKSPGEGEGGGAGGQDGGEAAVSSAVDEGGGAETDGKDPDRDPKTPTTPQEHGDQAEDAKDEPDAAMTAEEAYDEPDRASMWSVHMIKDFRYYFQHPYARLFVAYLVVFCNFLMFAEDPVSHGITPANVIVVGNIYSFIVDKYPGGAWNVFKVFMWLLAIVVGMILGKFLVHKLFFGRLLRLKMFHRDGGSWFIMFLTTLMSLFIFSNIYNGIILAAGLNYDLQISDVMGLRNSSFMKAAALGTWMGDFVTAWMVTDMMLQDTLYETWARPVRHWWRQGWHRIILFWTVLLSLTGVVVMVITTDYIDWDYLNRGFLPTNELSRAFLASFILVMDLLIVMQDWDFPHFMGSLDIKLPGINTTHIRLHIPKCLRKDEWTIHVTGKWFNYGIIMLVIILDLNMWKNQIFYKPFDYGQYVGPDDSIHFVRDIDTLQGDLFNRTTLTYDWRANHTDPATNLTYLERDLHMHSKYIGFTLGVKGIAFVPGLMAFVTFGVLIWWYGRFKPNEKDPHADRYVKRKRSKRRRLWQKNATEPKTTLVSLTNVQPLNTLPPPPASYDIPDTERENGGPAVPAQNGAAPTPEGPVKVQVLSNV</sequence>
<keyword evidence="2" id="KW-0812">Transmembrane</keyword>
<feature type="transmembrane region" description="Helical" evidence="2">
    <location>
        <begin position="344"/>
        <end position="362"/>
    </location>
</feature>
<dbReference type="OrthoDB" id="419441at2759"/>
<feature type="transmembrane region" description="Helical" evidence="2">
    <location>
        <begin position="407"/>
        <end position="424"/>
    </location>
</feature>
<keyword evidence="3" id="KW-1185">Reference proteome</keyword>